<evidence type="ECO:0000256" key="1">
    <source>
        <dbReference type="ARBA" id="ARBA00023117"/>
    </source>
</evidence>
<dbReference type="AlphaFoldDB" id="I0YPN1"/>
<dbReference type="PRINTS" id="PR00503">
    <property type="entry name" value="BROMODOMAIN"/>
</dbReference>
<evidence type="ECO:0000313" key="4">
    <source>
        <dbReference type="EMBL" id="EIE20350.1"/>
    </source>
</evidence>
<dbReference type="STRING" id="574566.I0YPN1"/>
<dbReference type="GeneID" id="17038197"/>
<dbReference type="KEGG" id="csl:COCSUDRAFT_83550"/>
<dbReference type="InterPro" id="IPR036427">
    <property type="entry name" value="Bromodomain-like_sf"/>
</dbReference>
<sequence length="63" mass="7319">LESVVCLQAPGYSLVIKRPMDFKTMLARFERGHYTAWDLLQEDLETIFNNAMSYNPPATPYHK</sequence>
<accession>I0YPN1</accession>
<name>I0YPN1_COCSC</name>
<organism evidence="4 5">
    <name type="scientific">Coccomyxa subellipsoidea (strain C-169)</name>
    <name type="common">Green microalga</name>
    <dbReference type="NCBI Taxonomy" id="574566"/>
    <lineage>
        <taxon>Eukaryota</taxon>
        <taxon>Viridiplantae</taxon>
        <taxon>Chlorophyta</taxon>
        <taxon>core chlorophytes</taxon>
        <taxon>Trebouxiophyceae</taxon>
        <taxon>Trebouxiophyceae incertae sedis</taxon>
        <taxon>Coccomyxaceae</taxon>
        <taxon>Coccomyxa</taxon>
        <taxon>Coccomyxa subellipsoidea</taxon>
    </lineage>
</organism>
<dbReference type="OrthoDB" id="515250at2759"/>
<reference evidence="4 5" key="1">
    <citation type="journal article" date="2012" name="Genome Biol.">
        <title>The genome of the polar eukaryotic microalga coccomyxa subellipsoidea reveals traits of cold adaptation.</title>
        <authorList>
            <person name="Blanc G."/>
            <person name="Agarkova I."/>
            <person name="Grimwood J."/>
            <person name="Kuo A."/>
            <person name="Brueggeman A."/>
            <person name="Dunigan D."/>
            <person name="Gurnon J."/>
            <person name="Ladunga I."/>
            <person name="Lindquist E."/>
            <person name="Lucas S."/>
            <person name="Pangilinan J."/>
            <person name="Proschold T."/>
            <person name="Salamov A."/>
            <person name="Schmutz J."/>
            <person name="Weeks D."/>
            <person name="Yamada T."/>
            <person name="Claverie J.M."/>
            <person name="Grigoriev I."/>
            <person name="Van Etten J."/>
            <person name="Lomsadze A."/>
            <person name="Borodovsky M."/>
        </authorList>
    </citation>
    <scope>NUCLEOTIDE SEQUENCE [LARGE SCALE GENOMIC DNA]</scope>
    <source>
        <strain evidence="4 5">C-169</strain>
    </source>
</reference>
<dbReference type="InterPro" id="IPR051831">
    <property type="entry name" value="Bromodomain_contain_prot"/>
</dbReference>
<dbReference type="InterPro" id="IPR001487">
    <property type="entry name" value="Bromodomain"/>
</dbReference>
<evidence type="ECO:0000313" key="5">
    <source>
        <dbReference type="Proteomes" id="UP000007264"/>
    </source>
</evidence>
<gene>
    <name evidence="4" type="ORF">COCSUDRAFT_83550</name>
</gene>
<dbReference type="PROSITE" id="PS50014">
    <property type="entry name" value="BROMODOMAIN_2"/>
    <property type="match status" value="1"/>
</dbReference>
<dbReference type="Gene3D" id="1.20.920.10">
    <property type="entry name" value="Bromodomain-like"/>
    <property type="match status" value="1"/>
</dbReference>
<feature type="domain" description="Bromo" evidence="3">
    <location>
        <begin position="1"/>
        <end position="62"/>
    </location>
</feature>
<comment type="caution">
    <text evidence="4">The sequence shown here is derived from an EMBL/GenBank/DDBJ whole genome shotgun (WGS) entry which is preliminary data.</text>
</comment>
<protein>
    <recommendedName>
        <fullName evidence="3">Bromo domain-containing protein</fullName>
    </recommendedName>
</protein>
<dbReference type="SUPFAM" id="SSF47370">
    <property type="entry name" value="Bromodomain"/>
    <property type="match status" value="1"/>
</dbReference>
<keyword evidence="5" id="KW-1185">Reference proteome</keyword>
<evidence type="ECO:0000259" key="3">
    <source>
        <dbReference type="PROSITE" id="PS50014"/>
    </source>
</evidence>
<feature type="non-terminal residue" evidence="4">
    <location>
        <position position="1"/>
    </location>
</feature>
<dbReference type="PANTHER" id="PTHR22881:SF27">
    <property type="entry name" value="BROMODOMAIN CONTAINING 7_9"/>
    <property type="match status" value="1"/>
</dbReference>
<proteinExistence type="predicted"/>
<keyword evidence="1 2" id="KW-0103">Bromodomain</keyword>
<dbReference type="Proteomes" id="UP000007264">
    <property type="component" value="Unassembled WGS sequence"/>
</dbReference>
<evidence type="ECO:0000256" key="2">
    <source>
        <dbReference type="PROSITE-ProRule" id="PRU00035"/>
    </source>
</evidence>
<dbReference type="EMBL" id="AGSI01000016">
    <property type="protein sequence ID" value="EIE20350.1"/>
    <property type="molecule type" value="Genomic_DNA"/>
</dbReference>
<feature type="non-terminal residue" evidence="4">
    <location>
        <position position="63"/>
    </location>
</feature>
<dbReference type="RefSeq" id="XP_005644894.1">
    <property type="nucleotide sequence ID" value="XM_005644837.1"/>
</dbReference>
<dbReference type="PANTHER" id="PTHR22881">
    <property type="entry name" value="BROMODOMAIN CONTAINING PROTEIN"/>
    <property type="match status" value="1"/>
</dbReference>
<dbReference type="Pfam" id="PF00439">
    <property type="entry name" value="Bromodomain"/>
    <property type="match status" value="1"/>
</dbReference>